<dbReference type="GO" id="GO:0008360">
    <property type="term" value="P:regulation of cell shape"/>
    <property type="evidence" value="ECO:0007669"/>
    <property type="project" value="UniProtKB-KW"/>
</dbReference>
<evidence type="ECO:0000256" key="20">
    <source>
        <dbReference type="PROSITE-ProRule" id="PRU00409"/>
    </source>
</evidence>
<dbReference type="PANTHER" id="PTHR23132:SF23">
    <property type="entry name" value="D-ALANINE--D-ALANINE LIGASE B"/>
    <property type="match status" value="1"/>
</dbReference>
<dbReference type="InterPro" id="IPR016185">
    <property type="entry name" value="PreATP-grasp_dom_sf"/>
</dbReference>
<dbReference type="Gene3D" id="3.30.470.20">
    <property type="entry name" value="ATP-grasp fold, B domain"/>
    <property type="match status" value="1"/>
</dbReference>
<feature type="binding site" evidence="19">
    <location>
        <position position="265"/>
    </location>
    <ligand>
        <name>Mg(2+)</name>
        <dbReference type="ChEBI" id="CHEBI:18420"/>
        <label>2</label>
    </ligand>
</feature>
<dbReference type="OrthoDB" id="9813261at2"/>
<keyword evidence="12 17" id="KW-0133">Cell shape</keyword>
<feature type="active site" evidence="18">
    <location>
        <position position="145"/>
    </location>
</feature>
<dbReference type="Proteomes" id="UP000295135">
    <property type="component" value="Unassembled WGS sequence"/>
</dbReference>
<comment type="subcellular location">
    <subcellularLocation>
        <location evidence="3 17">Cytoplasm</location>
    </subcellularLocation>
</comment>
<comment type="similarity">
    <text evidence="4 17">Belongs to the D-alanine--D-alanine ligase family.</text>
</comment>
<dbReference type="GO" id="GO:0071555">
    <property type="term" value="P:cell wall organization"/>
    <property type="evidence" value="ECO:0007669"/>
    <property type="project" value="UniProtKB-KW"/>
</dbReference>
<dbReference type="GO" id="GO:0005524">
    <property type="term" value="F:ATP binding"/>
    <property type="evidence" value="ECO:0007669"/>
    <property type="project" value="UniProtKB-UniRule"/>
</dbReference>
<dbReference type="GO" id="GO:0005737">
    <property type="term" value="C:cytoplasm"/>
    <property type="evidence" value="ECO:0007669"/>
    <property type="project" value="UniProtKB-SubCell"/>
</dbReference>
<evidence type="ECO:0000256" key="18">
    <source>
        <dbReference type="PIRSR" id="PIRSR039102-1"/>
    </source>
</evidence>
<evidence type="ECO:0000256" key="2">
    <source>
        <dbReference type="ARBA" id="ARBA00003921"/>
    </source>
</evidence>
<dbReference type="FunFam" id="3.40.50.20:FF:000013">
    <property type="entry name" value="D-alanine--D-alanine ligase"/>
    <property type="match status" value="1"/>
</dbReference>
<keyword evidence="15 17" id="KW-0961">Cell wall biogenesis/degradation</keyword>
<keyword evidence="13 17" id="KW-0573">Peptidoglycan synthesis</keyword>
<keyword evidence="6 17" id="KW-0963">Cytoplasm</keyword>
<accession>A0A4R3JW20</accession>
<evidence type="ECO:0000256" key="12">
    <source>
        <dbReference type="ARBA" id="ARBA00022960"/>
    </source>
</evidence>
<evidence type="ECO:0000256" key="17">
    <source>
        <dbReference type="HAMAP-Rule" id="MF_00047"/>
    </source>
</evidence>
<evidence type="ECO:0000256" key="7">
    <source>
        <dbReference type="ARBA" id="ARBA00022598"/>
    </source>
</evidence>
<evidence type="ECO:0000313" key="23">
    <source>
        <dbReference type="Proteomes" id="UP000295135"/>
    </source>
</evidence>
<dbReference type="InterPro" id="IPR011095">
    <property type="entry name" value="Dala_Dala_lig_C"/>
</dbReference>
<protein>
    <recommendedName>
        <fullName evidence="5 17">D-alanine--D-alanine ligase</fullName>
        <ecNumber evidence="5 17">6.3.2.4</ecNumber>
    </recommendedName>
    <alternativeName>
        <fullName evidence="17">D-Ala-D-Ala ligase</fullName>
    </alternativeName>
    <alternativeName>
        <fullName evidence="17">D-alanylalanine synthetase</fullName>
    </alternativeName>
</protein>
<dbReference type="EC" id="6.3.2.4" evidence="5 17"/>
<dbReference type="PROSITE" id="PS50975">
    <property type="entry name" value="ATP_GRASP"/>
    <property type="match status" value="1"/>
</dbReference>
<feature type="active site" evidence="18">
    <location>
        <position position="276"/>
    </location>
</feature>
<dbReference type="Pfam" id="PF07478">
    <property type="entry name" value="Dala_Dala_lig_C"/>
    <property type="match status" value="1"/>
</dbReference>
<evidence type="ECO:0000256" key="13">
    <source>
        <dbReference type="ARBA" id="ARBA00022984"/>
    </source>
</evidence>
<dbReference type="InterPro" id="IPR005905">
    <property type="entry name" value="D_ala_D_ala"/>
</dbReference>
<feature type="binding site" evidence="19">
    <location>
        <position position="252"/>
    </location>
    <ligand>
        <name>Mg(2+)</name>
        <dbReference type="ChEBI" id="CHEBI:18420"/>
        <label>1</label>
    </ligand>
</feature>
<evidence type="ECO:0000256" key="9">
    <source>
        <dbReference type="ARBA" id="ARBA00022741"/>
    </source>
</evidence>
<gene>
    <name evidence="17" type="primary">ddl</name>
    <name evidence="22" type="ORF">EDC61_11247</name>
</gene>
<dbReference type="Pfam" id="PF01820">
    <property type="entry name" value="Dala_Dala_lig_N"/>
    <property type="match status" value="1"/>
</dbReference>
<comment type="cofactor">
    <cofactor evidence="1">
        <name>Mn(2+)</name>
        <dbReference type="ChEBI" id="CHEBI:29035"/>
    </cofactor>
</comment>
<dbReference type="InterPro" id="IPR013815">
    <property type="entry name" value="ATP_grasp_subdomain_1"/>
</dbReference>
<keyword evidence="9 20" id="KW-0547">Nucleotide-binding</keyword>
<dbReference type="NCBIfam" id="TIGR01205">
    <property type="entry name" value="D_ala_D_alaTIGR"/>
    <property type="match status" value="1"/>
</dbReference>
<evidence type="ECO:0000256" key="3">
    <source>
        <dbReference type="ARBA" id="ARBA00004496"/>
    </source>
</evidence>
<keyword evidence="7 17" id="KW-0436">Ligase</keyword>
<organism evidence="22 23">
    <name type="scientific">Sulfuritortus calidifontis</name>
    <dbReference type="NCBI Taxonomy" id="1914471"/>
    <lineage>
        <taxon>Bacteria</taxon>
        <taxon>Pseudomonadati</taxon>
        <taxon>Pseudomonadota</taxon>
        <taxon>Betaproteobacteria</taxon>
        <taxon>Nitrosomonadales</taxon>
        <taxon>Thiobacillaceae</taxon>
        <taxon>Sulfuritortus</taxon>
    </lineage>
</organism>
<feature type="binding site" evidence="19">
    <location>
        <position position="265"/>
    </location>
    <ligand>
        <name>Mg(2+)</name>
        <dbReference type="ChEBI" id="CHEBI:18420"/>
        <label>1</label>
    </ligand>
</feature>
<evidence type="ECO:0000256" key="16">
    <source>
        <dbReference type="ARBA" id="ARBA00047614"/>
    </source>
</evidence>
<dbReference type="SUPFAM" id="SSF56059">
    <property type="entry name" value="Glutathione synthetase ATP-binding domain-like"/>
    <property type="match status" value="1"/>
</dbReference>
<keyword evidence="11 19" id="KW-0460">Magnesium</keyword>
<feature type="active site" evidence="18">
    <location>
        <position position="17"/>
    </location>
</feature>
<comment type="pathway">
    <text evidence="17">Cell wall biogenesis; peptidoglycan biosynthesis.</text>
</comment>
<evidence type="ECO:0000256" key="6">
    <source>
        <dbReference type="ARBA" id="ARBA00022490"/>
    </source>
</evidence>
<evidence type="ECO:0000256" key="10">
    <source>
        <dbReference type="ARBA" id="ARBA00022840"/>
    </source>
</evidence>
<feature type="binding site" evidence="19">
    <location>
        <position position="267"/>
    </location>
    <ligand>
        <name>Mg(2+)</name>
        <dbReference type="ChEBI" id="CHEBI:18420"/>
        <label>2</label>
    </ligand>
</feature>
<evidence type="ECO:0000256" key="19">
    <source>
        <dbReference type="PIRSR" id="PIRSR039102-3"/>
    </source>
</evidence>
<keyword evidence="8 19" id="KW-0479">Metal-binding</keyword>
<dbReference type="InterPro" id="IPR000291">
    <property type="entry name" value="D-Ala_lig_Van_CS"/>
</dbReference>
<comment type="catalytic activity">
    <reaction evidence="16 17">
        <text>2 D-alanine + ATP = D-alanyl-D-alanine + ADP + phosphate + H(+)</text>
        <dbReference type="Rhea" id="RHEA:11224"/>
        <dbReference type="ChEBI" id="CHEBI:15378"/>
        <dbReference type="ChEBI" id="CHEBI:30616"/>
        <dbReference type="ChEBI" id="CHEBI:43474"/>
        <dbReference type="ChEBI" id="CHEBI:57416"/>
        <dbReference type="ChEBI" id="CHEBI:57822"/>
        <dbReference type="ChEBI" id="CHEBI:456216"/>
        <dbReference type="EC" id="6.3.2.4"/>
    </reaction>
</comment>
<dbReference type="Gene3D" id="3.40.50.20">
    <property type="match status" value="1"/>
</dbReference>
<dbReference type="InterPro" id="IPR011761">
    <property type="entry name" value="ATP-grasp"/>
</dbReference>
<dbReference type="GO" id="GO:0046872">
    <property type="term" value="F:metal ion binding"/>
    <property type="evidence" value="ECO:0007669"/>
    <property type="project" value="UniProtKB-KW"/>
</dbReference>
<dbReference type="InterPro" id="IPR011127">
    <property type="entry name" value="Dala_Dala_lig_N"/>
</dbReference>
<evidence type="ECO:0000256" key="15">
    <source>
        <dbReference type="ARBA" id="ARBA00023316"/>
    </source>
</evidence>
<keyword evidence="23" id="KW-1185">Reference proteome</keyword>
<evidence type="ECO:0000259" key="21">
    <source>
        <dbReference type="PROSITE" id="PS50975"/>
    </source>
</evidence>
<dbReference type="PROSITE" id="PS00844">
    <property type="entry name" value="DALA_DALA_LIGASE_2"/>
    <property type="match status" value="1"/>
</dbReference>
<evidence type="ECO:0000313" key="22">
    <source>
        <dbReference type="EMBL" id="TCS71031.1"/>
    </source>
</evidence>
<keyword evidence="14 19" id="KW-0464">Manganese</keyword>
<dbReference type="SUPFAM" id="SSF52440">
    <property type="entry name" value="PreATP-grasp domain"/>
    <property type="match status" value="1"/>
</dbReference>
<proteinExistence type="inferred from homology"/>
<feature type="domain" description="ATP-grasp" evidence="21">
    <location>
        <begin position="103"/>
        <end position="298"/>
    </location>
</feature>
<dbReference type="AlphaFoldDB" id="A0A4R3JW20"/>
<dbReference type="NCBIfam" id="NF002378">
    <property type="entry name" value="PRK01372.1"/>
    <property type="match status" value="1"/>
</dbReference>
<evidence type="ECO:0000256" key="14">
    <source>
        <dbReference type="ARBA" id="ARBA00023211"/>
    </source>
</evidence>
<dbReference type="PANTHER" id="PTHR23132">
    <property type="entry name" value="D-ALANINE--D-ALANINE LIGASE"/>
    <property type="match status" value="1"/>
</dbReference>
<dbReference type="GO" id="GO:0008716">
    <property type="term" value="F:D-alanine-D-alanine ligase activity"/>
    <property type="evidence" value="ECO:0007669"/>
    <property type="project" value="UniProtKB-UniRule"/>
</dbReference>
<dbReference type="HAMAP" id="MF_00047">
    <property type="entry name" value="Dala_Dala_lig"/>
    <property type="match status" value="1"/>
</dbReference>
<evidence type="ECO:0000256" key="4">
    <source>
        <dbReference type="ARBA" id="ARBA00010871"/>
    </source>
</evidence>
<dbReference type="GO" id="GO:0009252">
    <property type="term" value="P:peptidoglycan biosynthetic process"/>
    <property type="evidence" value="ECO:0007669"/>
    <property type="project" value="UniProtKB-UniRule"/>
</dbReference>
<dbReference type="PIRSF" id="PIRSF039102">
    <property type="entry name" value="Ddl/VanB"/>
    <property type="match status" value="1"/>
</dbReference>
<evidence type="ECO:0000256" key="8">
    <source>
        <dbReference type="ARBA" id="ARBA00022723"/>
    </source>
</evidence>
<name>A0A4R3JW20_9PROT</name>
<dbReference type="UniPathway" id="UPA00219"/>
<reference evidence="22 23" key="1">
    <citation type="submission" date="2019-03" db="EMBL/GenBank/DDBJ databases">
        <title>Genomic Encyclopedia of Type Strains, Phase IV (KMG-IV): sequencing the most valuable type-strain genomes for metagenomic binning, comparative biology and taxonomic classification.</title>
        <authorList>
            <person name="Goeker M."/>
        </authorList>
    </citation>
    <scope>NUCLEOTIDE SEQUENCE [LARGE SCALE GENOMIC DNA]</scope>
    <source>
        <strain evidence="22 23">DSM 103923</strain>
    </source>
</reference>
<evidence type="ECO:0000256" key="11">
    <source>
        <dbReference type="ARBA" id="ARBA00022842"/>
    </source>
</evidence>
<keyword evidence="10 20" id="KW-0067">ATP-binding</keyword>
<dbReference type="FunFam" id="3.30.470.20:FF:000008">
    <property type="entry name" value="D-alanine--D-alanine ligase"/>
    <property type="match status" value="1"/>
</dbReference>
<dbReference type="EMBL" id="SLZY01000012">
    <property type="protein sequence ID" value="TCS71031.1"/>
    <property type="molecule type" value="Genomic_DNA"/>
</dbReference>
<evidence type="ECO:0000256" key="1">
    <source>
        <dbReference type="ARBA" id="ARBA00001936"/>
    </source>
</evidence>
<dbReference type="PROSITE" id="PS00843">
    <property type="entry name" value="DALA_DALA_LIGASE_1"/>
    <property type="match status" value="1"/>
</dbReference>
<sequence>MPNFGKVGVLMGGRSAEREVSLKSGGAVLAALKRQGVDAHGFDPAEHTLAELEAAGFDRVMISLHGRGGEDGSMQGALALMGIPYTGSGIEASALGMDKWRTKLVWQAAGLPVPDYALLTADSDFAAMEKRLGLPLFVKPANEGSSVGVTKVKQAGGLRAAYEAAARHDPLVLAERFMSGGEYTCAILGDTALPVVKIEPATEFYDYEAKYFRDDTKYLCPCGLPVEQEKAMQDLARQAFAVLGCRGWGRVDILLDAGGTPYLLEINTSPGMTDHSLVPMAARAAGIGFDELCLRILELADVE</sequence>
<comment type="cofactor">
    <cofactor evidence="19">
        <name>Mg(2+)</name>
        <dbReference type="ChEBI" id="CHEBI:18420"/>
    </cofactor>
    <cofactor evidence="19">
        <name>Mn(2+)</name>
        <dbReference type="ChEBI" id="CHEBI:29035"/>
    </cofactor>
    <text evidence="19">Binds 2 magnesium or manganese ions per subunit.</text>
</comment>
<dbReference type="RefSeq" id="WP_126463590.1">
    <property type="nucleotide sequence ID" value="NZ_AP018721.1"/>
</dbReference>
<evidence type="ECO:0000256" key="5">
    <source>
        <dbReference type="ARBA" id="ARBA00012216"/>
    </source>
</evidence>
<comment type="function">
    <text evidence="2 17">Cell wall formation.</text>
</comment>
<dbReference type="Gene3D" id="3.30.1490.20">
    <property type="entry name" value="ATP-grasp fold, A domain"/>
    <property type="match status" value="1"/>
</dbReference>
<comment type="caution">
    <text evidence="22">The sequence shown here is derived from an EMBL/GenBank/DDBJ whole genome shotgun (WGS) entry which is preliminary data.</text>
</comment>